<dbReference type="EMBL" id="GGFJ01010712">
    <property type="protein sequence ID" value="MBW59853.1"/>
    <property type="molecule type" value="Transcribed_RNA"/>
</dbReference>
<protein>
    <submittedName>
        <fullName evidence="2">Uncharacterized protein</fullName>
    </submittedName>
</protein>
<feature type="compositionally biased region" description="Polar residues" evidence="1">
    <location>
        <begin position="20"/>
        <end position="30"/>
    </location>
</feature>
<proteinExistence type="predicted"/>
<dbReference type="AlphaFoldDB" id="A0A2M4C3I0"/>
<feature type="region of interest" description="Disordered" evidence="1">
    <location>
        <begin position="1"/>
        <end position="30"/>
    </location>
</feature>
<organism evidence="2">
    <name type="scientific">Anopheles marajoara</name>
    <dbReference type="NCBI Taxonomy" id="58244"/>
    <lineage>
        <taxon>Eukaryota</taxon>
        <taxon>Metazoa</taxon>
        <taxon>Ecdysozoa</taxon>
        <taxon>Arthropoda</taxon>
        <taxon>Hexapoda</taxon>
        <taxon>Insecta</taxon>
        <taxon>Pterygota</taxon>
        <taxon>Neoptera</taxon>
        <taxon>Endopterygota</taxon>
        <taxon>Diptera</taxon>
        <taxon>Nematocera</taxon>
        <taxon>Culicoidea</taxon>
        <taxon>Culicidae</taxon>
        <taxon>Anophelinae</taxon>
        <taxon>Anopheles</taxon>
    </lineage>
</organism>
<sequence>MELKQQQQHNLPSSSSSSSATPYQRHSSPFTVRVRRKSLANLPTIGEKLSAIFGVQLQEATTLDDDQQQQQHPFISFLVLDESTGCQVLASTTGASGGDLIAHIQFPLVLWPIKFARAANVKHRRV</sequence>
<reference evidence="2" key="1">
    <citation type="submission" date="2018-01" db="EMBL/GenBank/DDBJ databases">
        <title>An insight into the sialome of Amazonian anophelines.</title>
        <authorList>
            <person name="Ribeiro J.M."/>
            <person name="Scarpassa V."/>
            <person name="Calvo E."/>
        </authorList>
    </citation>
    <scope>NUCLEOTIDE SEQUENCE</scope>
    <source>
        <tissue evidence="2">Salivary glands</tissue>
    </source>
</reference>
<evidence type="ECO:0000256" key="1">
    <source>
        <dbReference type="SAM" id="MobiDB-lite"/>
    </source>
</evidence>
<feature type="compositionally biased region" description="Polar residues" evidence="1">
    <location>
        <begin position="1"/>
        <end position="12"/>
    </location>
</feature>
<evidence type="ECO:0000313" key="2">
    <source>
        <dbReference type="EMBL" id="MBW59853.1"/>
    </source>
</evidence>
<name>A0A2M4C3I0_9DIPT</name>
<accession>A0A2M4C3I0</accession>